<feature type="coiled-coil region" evidence="2">
    <location>
        <begin position="173"/>
        <end position="253"/>
    </location>
</feature>
<dbReference type="Gene3D" id="6.10.250.3150">
    <property type="match status" value="1"/>
</dbReference>
<dbReference type="PANTHER" id="PTHR21666">
    <property type="entry name" value="PEPTIDASE-RELATED"/>
    <property type="match status" value="1"/>
</dbReference>
<dbReference type="AlphaFoldDB" id="A0A1M4VVC3"/>
<dbReference type="InterPro" id="IPR050570">
    <property type="entry name" value="Cell_wall_metabolism_enzyme"/>
</dbReference>
<dbReference type="InterPro" id="IPR057309">
    <property type="entry name" value="PcsB_CC"/>
</dbReference>
<feature type="coiled-coil region" evidence="2">
    <location>
        <begin position="40"/>
        <end position="127"/>
    </location>
</feature>
<name>A0A1M4VVC3_9THEO</name>
<evidence type="ECO:0000313" key="6">
    <source>
        <dbReference type="Proteomes" id="UP000184127"/>
    </source>
</evidence>
<keyword evidence="6" id="KW-1185">Reference proteome</keyword>
<dbReference type="EMBL" id="FQUR01000009">
    <property type="protein sequence ID" value="SHE72712.1"/>
    <property type="molecule type" value="Genomic_DNA"/>
</dbReference>
<evidence type="ECO:0000256" key="2">
    <source>
        <dbReference type="SAM" id="Coils"/>
    </source>
</evidence>
<dbReference type="Gene3D" id="2.70.70.10">
    <property type="entry name" value="Glucose Permease (Domain IIA)"/>
    <property type="match status" value="1"/>
</dbReference>
<organism evidence="5 6">
    <name type="scientific">Thermoanaerobacter uzonensis DSM 18761</name>
    <dbReference type="NCBI Taxonomy" id="1123369"/>
    <lineage>
        <taxon>Bacteria</taxon>
        <taxon>Bacillati</taxon>
        <taxon>Bacillota</taxon>
        <taxon>Clostridia</taxon>
        <taxon>Thermoanaerobacterales</taxon>
        <taxon>Thermoanaerobacteraceae</taxon>
        <taxon>Thermoanaerobacter</taxon>
    </lineage>
</organism>
<sequence>MCKIYKGEVALRRYRREWLLFAVVFLFTVLFTSYPKADQLQDAKNKLNQIQKSITETKKKKEEIINQKNDIAIQIADLDKKLSAAQQELANAQKQLYDITAKLNKTRKELEAAKQKENTQFQTMKERIRAIYISGEWGYLDVLLGAQNFGDFITRLDIVKRIVDFDANLFESYKQQREVIEQKEKELAQMQTEVQNYKNQIVSRQRELQVAMASREGLMRDLERQQKLYEQQEDELLQQSKQLETVIQQLQAKSKIKYTGGKLLWPVPSSDIITSPFGMRYHPILHQYRMHTGIDIAAETGADIVAAGDGQVIFAGYYGGYGYAVIIDHGDGISTLYGHNSVLLVKEGDIVKRGQVIAKAGSTGWATGPHLHFEVRKNGVPVNPIDWLK</sequence>
<dbReference type="Pfam" id="PF24568">
    <property type="entry name" value="CC_PcsB"/>
    <property type="match status" value="1"/>
</dbReference>
<dbReference type="Proteomes" id="UP000184127">
    <property type="component" value="Unassembled WGS sequence"/>
</dbReference>
<keyword evidence="2" id="KW-0175">Coiled coil</keyword>
<feature type="domain" description="M23ase beta-sheet core" evidence="3">
    <location>
        <begin position="289"/>
        <end position="384"/>
    </location>
</feature>
<gene>
    <name evidence="5" type="ORF">SAMN02745195_01005</name>
</gene>
<proteinExistence type="predicted"/>
<dbReference type="Pfam" id="PF01551">
    <property type="entry name" value="Peptidase_M23"/>
    <property type="match status" value="1"/>
</dbReference>
<dbReference type="FunFam" id="2.70.70.10:FF:000006">
    <property type="entry name" value="M23 family peptidase"/>
    <property type="match status" value="1"/>
</dbReference>
<accession>A0A1M4VVC3</accession>
<feature type="domain" description="Peptidoglycan hydrolase PcsB coiled-coil" evidence="4">
    <location>
        <begin position="113"/>
        <end position="183"/>
    </location>
</feature>
<evidence type="ECO:0000259" key="4">
    <source>
        <dbReference type="Pfam" id="PF24568"/>
    </source>
</evidence>
<dbReference type="PANTHER" id="PTHR21666:SF270">
    <property type="entry name" value="MUREIN HYDROLASE ACTIVATOR ENVC"/>
    <property type="match status" value="1"/>
</dbReference>
<dbReference type="SUPFAM" id="SSF51261">
    <property type="entry name" value="Duplicated hybrid motif"/>
    <property type="match status" value="1"/>
</dbReference>
<evidence type="ECO:0000313" key="5">
    <source>
        <dbReference type="EMBL" id="SHE72712.1"/>
    </source>
</evidence>
<keyword evidence="5" id="KW-0378">Hydrolase</keyword>
<evidence type="ECO:0000259" key="3">
    <source>
        <dbReference type="Pfam" id="PF01551"/>
    </source>
</evidence>
<dbReference type="InterPro" id="IPR016047">
    <property type="entry name" value="M23ase_b-sheet_dom"/>
</dbReference>
<evidence type="ECO:0000256" key="1">
    <source>
        <dbReference type="ARBA" id="ARBA00022729"/>
    </source>
</evidence>
<dbReference type="CDD" id="cd12797">
    <property type="entry name" value="M23_peptidase"/>
    <property type="match status" value="1"/>
</dbReference>
<dbReference type="GO" id="GO:0004222">
    <property type="term" value="F:metalloendopeptidase activity"/>
    <property type="evidence" value="ECO:0007669"/>
    <property type="project" value="TreeGrafter"/>
</dbReference>
<keyword evidence="1" id="KW-0732">Signal</keyword>
<protein>
    <submittedName>
        <fullName evidence="5">Septal ring factor EnvC, activator of murein hydrolases AmiA and AmiB</fullName>
    </submittedName>
</protein>
<dbReference type="InterPro" id="IPR011055">
    <property type="entry name" value="Dup_hybrid_motif"/>
</dbReference>
<reference evidence="6" key="1">
    <citation type="submission" date="2016-11" db="EMBL/GenBank/DDBJ databases">
        <authorList>
            <person name="Varghese N."/>
            <person name="Submissions S."/>
        </authorList>
    </citation>
    <scope>NUCLEOTIDE SEQUENCE [LARGE SCALE GENOMIC DNA]</scope>
    <source>
        <strain evidence="6">DSM 18761</strain>
    </source>
</reference>